<reference evidence="1" key="1">
    <citation type="submission" date="2021-06" db="EMBL/GenBank/DDBJ databases">
        <authorList>
            <person name="Kallberg Y."/>
            <person name="Tangrot J."/>
            <person name="Rosling A."/>
        </authorList>
    </citation>
    <scope>NUCLEOTIDE SEQUENCE</scope>
    <source>
        <strain evidence="1">AU212A</strain>
    </source>
</reference>
<evidence type="ECO:0000313" key="2">
    <source>
        <dbReference type="Proteomes" id="UP000789860"/>
    </source>
</evidence>
<accession>A0ACA9KU37</accession>
<evidence type="ECO:0000313" key="1">
    <source>
        <dbReference type="EMBL" id="CAG8490470.1"/>
    </source>
</evidence>
<name>A0ACA9KU37_9GLOM</name>
<dbReference type="Proteomes" id="UP000789860">
    <property type="component" value="Unassembled WGS sequence"/>
</dbReference>
<sequence>MKDENFLSGNYKGTLAVDLIHETRPNQLKNAKNQHTSIIIIYEAKFGESLMMAYIGRITEDEASEANRAVISIVC</sequence>
<organism evidence="1 2">
    <name type="scientific">Scutellospora calospora</name>
    <dbReference type="NCBI Taxonomy" id="85575"/>
    <lineage>
        <taxon>Eukaryota</taxon>
        <taxon>Fungi</taxon>
        <taxon>Fungi incertae sedis</taxon>
        <taxon>Mucoromycota</taxon>
        <taxon>Glomeromycotina</taxon>
        <taxon>Glomeromycetes</taxon>
        <taxon>Diversisporales</taxon>
        <taxon>Gigasporaceae</taxon>
        <taxon>Scutellospora</taxon>
    </lineage>
</organism>
<gene>
    <name evidence="1" type="ORF">SCALOS_LOCUS2806</name>
</gene>
<protein>
    <submittedName>
        <fullName evidence="1">3453_t:CDS:1</fullName>
    </submittedName>
</protein>
<keyword evidence="2" id="KW-1185">Reference proteome</keyword>
<comment type="caution">
    <text evidence="1">The sequence shown here is derived from an EMBL/GenBank/DDBJ whole genome shotgun (WGS) entry which is preliminary data.</text>
</comment>
<dbReference type="EMBL" id="CAJVPM010002674">
    <property type="protein sequence ID" value="CAG8490470.1"/>
    <property type="molecule type" value="Genomic_DNA"/>
</dbReference>
<proteinExistence type="predicted"/>